<evidence type="ECO:0000313" key="2">
    <source>
        <dbReference type="EMBL" id="OQV22791.1"/>
    </source>
</evidence>
<accession>A0A1W0X650</accession>
<name>A0A1W0X650_HYPEX</name>
<protein>
    <submittedName>
        <fullName evidence="2">Uncharacterized protein</fullName>
    </submittedName>
</protein>
<sequence length="171" mass="19882">MNGVSFYPPPSPASRSVFHQLRIFFRKLKSDVKLTVQVVLCRLIWQAQFRDVLISLFWTTLFTAVIINDLVQYLHTRDVSRTSQVVTVPLMYAQTILVYYTMGCYHLRYFCRKHCTVPHMKGFLWGLFYYTALLLVARLAIECVFKDTRPEVYNEDSESAQVGKYAGLGAY</sequence>
<comment type="caution">
    <text evidence="2">The sequence shown here is derived from an EMBL/GenBank/DDBJ whole genome shotgun (WGS) entry which is preliminary data.</text>
</comment>
<keyword evidence="1" id="KW-0812">Transmembrane</keyword>
<dbReference type="Proteomes" id="UP000192578">
    <property type="component" value="Unassembled WGS sequence"/>
</dbReference>
<feature type="transmembrane region" description="Helical" evidence="1">
    <location>
        <begin position="123"/>
        <end position="141"/>
    </location>
</feature>
<evidence type="ECO:0000256" key="1">
    <source>
        <dbReference type="SAM" id="Phobius"/>
    </source>
</evidence>
<keyword evidence="3" id="KW-1185">Reference proteome</keyword>
<feature type="transmembrane region" description="Helical" evidence="1">
    <location>
        <begin position="91"/>
        <end position="111"/>
    </location>
</feature>
<dbReference type="AlphaFoldDB" id="A0A1W0X650"/>
<gene>
    <name evidence="2" type="ORF">BV898_03227</name>
</gene>
<dbReference type="EMBL" id="MTYJ01000015">
    <property type="protein sequence ID" value="OQV22791.1"/>
    <property type="molecule type" value="Genomic_DNA"/>
</dbReference>
<dbReference type="OrthoDB" id="10467849at2759"/>
<evidence type="ECO:0000313" key="3">
    <source>
        <dbReference type="Proteomes" id="UP000192578"/>
    </source>
</evidence>
<keyword evidence="1" id="KW-1133">Transmembrane helix</keyword>
<organism evidence="2 3">
    <name type="scientific">Hypsibius exemplaris</name>
    <name type="common">Freshwater tardigrade</name>
    <dbReference type="NCBI Taxonomy" id="2072580"/>
    <lineage>
        <taxon>Eukaryota</taxon>
        <taxon>Metazoa</taxon>
        <taxon>Ecdysozoa</taxon>
        <taxon>Tardigrada</taxon>
        <taxon>Eutardigrada</taxon>
        <taxon>Parachela</taxon>
        <taxon>Hypsibioidea</taxon>
        <taxon>Hypsibiidae</taxon>
        <taxon>Hypsibius</taxon>
    </lineage>
</organism>
<feature type="transmembrane region" description="Helical" evidence="1">
    <location>
        <begin position="52"/>
        <end position="71"/>
    </location>
</feature>
<keyword evidence="1" id="KW-0472">Membrane</keyword>
<reference evidence="3" key="1">
    <citation type="submission" date="2017-01" db="EMBL/GenBank/DDBJ databases">
        <title>Comparative genomics of anhydrobiosis in the tardigrade Hypsibius dujardini.</title>
        <authorList>
            <person name="Yoshida Y."/>
            <person name="Koutsovoulos G."/>
            <person name="Laetsch D."/>
            <person name="Stevens L."/>
            <person name="Kumar S."/>
            <person name="Horikawa D."/>
            <person name="Ishino K."/>
            <person name="Komine S."/>
            <person name="Tomita M."/>
            <person name="Blaxter M."/>
            <person name="Arakawa K."/>
        </authorList>
    </citation>
    <scope>NUCLEOTIDE SEQUENCE [LARGE SCALE GENOMIC DNA]</scope>
    <source>
        <strain evidence="3">Z151</strain>
    </source>
</reference>
<proteinExistence type="predicted"/>